<organism evidence="1 2">
    <name type="scientific">Parthenolecanium corni</name>
    <dbReference type="NCBI Taxonomy" id="536013"/>
    <lineage>
        <taxon>Eukaryota</taxon>
        <taxon>Metazoa</taxon>
        <taxon>Ecdysozoa</taxon>
        <taxon>Arthropoda</taxon>
        <taxon>Hexapoda</taxon>
        <taxon>Insecta</taxon>
        <taxon>Pterygota</taxon>
        <taxon>Neoptera</taxon>
        <taxon>Paraneoptera</taxon>
        <taxon>Hemiptera</taxon>
        <taxon>Sternorrhyncha</taxon>
        <taxon>Coccoidea</taxon>
        <taxon>Coccidae</taxon>
        <taxon>Parthenolecanium</taxon>
    </lineage>
</organism>
<proteinExistence type="predicted"/>
<gene>
    <name evidence="1" type="ORF">V9T40_010009</name>
</gene>
<evidence type="ECO:0000313" key="2">
    <source>
        <dbReference type="Proteomes" id="UP001367676"/>
    </source>
</evidence>
<evidence type="ECO:0000313" key="1">
    <source>
        <dbReference type="EMBL" id="KAK7597784.1"/>
    </source>
</evidence>
<keyword evidence="2" id="KW-1185">Reference proteome</keyword>
<reference evidence="1 2" key="1">
    <citation type="submission" date="2024-03" db="EMBL/GenBank/DDBJ databases">
        <title>Adaptation during the transition from Ophiocordyceps entomopathogen to insect associate is accompanied by gene loss and intensified selection.</title>
        <authorList>
            <person name="Ward C.M."/>
            <person name="Onetto C.A."/>
            <person name="Borneman A.R."/>
        </authorList>
    </citation>
    <scope>NUCLEOTIDE SEQUENCE [LARGE SCALE GENOMIC DNA]</scope>
    <source>
        <strain evidence="1">AWRI1</strain>
        <tissue evidence="1">Single Adult Female</tissue>
    </source>
</reference>
<comment type="caution">
    <text evidence="1">The sequence shown here is derived from an EMBL/GenBank/DDBJ whole genome shotgun (WGS) entry which is preliminary data.</text>
</comment>
<name>A0AAN9Y571_9HEMI</name>
<accession>A0AAN9Y571</accession>
<dbReference type="EMBL" id="JBBCAQ010000017">
    <property type="protein sequence ID" value="KAK7597784.1"/>
    <property type="molecule type" value="Genomic_DNA"/>
</dbReference>
<protein>
    <submittedName>
        <fullName evidence="1">Uncharacterized protein</fullName>
    </submittedName>
</protein>
<dbReference type="AlphaFoldDB" id="A0AAN9Y571"/>
<sequence>MDDLNQEIYHIIEPTGATQQAINRWMWMNECSNPAEYAENRSSDSGKTNSRYFSDIKTNFCEEKLDNYSIEFNSKVNAQQICDEIIDKYEKAIAINSIYENYCITNLVRNDYVLVDANNIMRCVDISDKAPPTEPRNDNPSNLPEAYLNIVNMEVDVPEVEFVNQKSRKFGRRDRI</sequence>
<dbReference type="Proteomes" id="UP001367676">
    <property type="component" value="Unassembled WGS sequence"/>
</dbReference>